<dbReference type="SUPFAM" id="SSF52833">
    <property type="entry name" value="Thioredoxin-like"/>
    <property type="match status" value="1"/>
</dbReference>
<name>A0ABV6IGF0_9BURK</name>
<dbReference type="Gene3D" id="3.40.30.10">
    <property type="entry name" value="Glutaredoxin"/>
    <property type="match status" value="1"/>
</dbReference>
<dbReference type="InterPro" id="IPR013766">
    <property type="entry name" value="Thioredoxin_domain"/>
</dbReference>
<protein>
    <submittedName>
        <fullName evidence="3">Peroxiredoxin family protein</fullName>
        <ecNumber evidence="3">1.11.1.24</ecNumber>
    </submittedName>
</protein>
<dbReference type="RefSeq" id="WP_390213463.1">
    <property type="nucleotide sequence ID" value="NZ_JBHLXJ010000015.1"/>
</dbReference>
<dbReference type="PANTHER" id="PTHR42852:SF17">
    <property type="entry name" value="THIOREDOXIN-LIKE PROTEIN HI_1115"/>
    <property type="match status" value="1"/>
</dbReference>
<dbReference type="InterPro" id="IPR050553">
    <property type="entry name" value="Thioredoxin_ResA/DsbE_sf"/>
</dbReference>
<dbReference type="EMBL" id="JBHLXJ010000015">
    <property type="protein sequence ID" value="MFC0350916.1"/>
    <property type="molecule type" value="Genomic_DNA"/>
</dbReference>
<dbReference type="PROSITE" id="PS51352">
    <property type="entry name" value="THIOREDOXIN_2"/>
    <property type="match status" value="1"/>
</dbReference>
<dbReference type="CDD" id="cd02966">
    <property type="entry name" value="TlpA_like_family"/>
    <property type="match status" value="1"/>
</dbReference>
<dbReference type="PANTHER" id="PTHR42852">
    <property type="entry name" value="THIOL:DISULFIDE INTERCHANGE PROTEIN DSBE"/>
    <property type="match status" value="1"/>
</dbReference>
<keyword evidence="1" id="KW-0732">Signal</keyword>
<sequence length="180" mass="20005">MMQTSIRTPFLPACLSLLLCFAAYTTTSFPAAAQQVKASPKLTLSGADYLGRKIDLKDYAGKTILVSFYSGGCTVCARDLKLMREFYRDNSAKNFVLIGINIDKTKADFEMYTKIVAASVPKNQQFPLIWRGNAETLDGFGTISSDPSHFVISANGQISLKREGTFKSEDWDNLWEILHP</sequence>
<gene>
    <name evidence="3" type="ORF">ACFFJH_13955</name>
</gene>
<feature type="signal peptide" evidence="1">
    <location>
        <begin position="1"/>
        <end position="33"/>
    </location>
</feature>
<evidence type="ECO:0000259" key="2">
    <source>
        <dbReference type="PROSITE" id="PS51352"/>
    </source>
</evidence>
<organism evidence="3 4">
    <name type="scientific">Undibacterium danionis</name>
    <dbReference type="NCBI Taxonomy" id="1812100"/>
    <lineage>
        <taxon>Bacteria</taxon>
        <taxon>Pseudomonadati</taxon>
        <taxon>Pseudomonadota</taxon>
        <taxon>Betaproteobacteria</taxon>
        <taxon>Burkholderiales</taxon>
        <taxon>Oxalobacteraceae</taxon>
        <taxon>Undibacterium</taxon>
    </lineage>
</organism>
<dbReference type="Pfam" id="PF00578">
    <property type="entry name" value="AhpC-TSA"/>
    <property type="match status" value="1"/>
</dbReference>
<proteinExistence type="predicted"/>
<comment type="caution">
    <text evidence="3">The sequence shown here is derived from an EMBL/GenBank/DDBJ whole genome shotgun (WGS) entry which is preliminary data.</text>
</comment>
<evidence type="ECO:0000256" key="1">
    <source>
        <dbReference type="SAM" id="SignalP"/>
    </source>
</evidence>
<feature type="domain" description="Thioredoxin" evidence="2">
    <location>
        <begin position="33"/>
        <end position="180"/>
    </location>
</feature>
<dbReference type="EC" id="1.11.1.24" evidence="3"/>
<evidence type="ECO:0000313" key="3">
    <source>
        <dbReference type="EMBL" id="MFC0350916.1"/>
    </source>
</evidence>
<accession>A0ABV6IGF0</accession>
<dbReference type="InterPro" id="IPR000866">
    <property type="entry name" value="AhpC/TSA"/>
</dbReference>
<dbReference type="GO" id="GO:0140824">
    <property type="term" value="F:thioredoxin-dependent peroxiredoxin activity"/>
    <property type="evidence" value="ECO:0007669"/>
    <property type="project" value="UniProtKB-EC"/>
</dbReference>
<keyword evidence="4" id="KW-1185">Reference proteome</keyword>
<reference evidence="3 4" key="1">
    <citation type="submission" date="2024-09" db="EMBL/GenBank/DDBJ databases">
        <authorList>
            <person name="Sun Q."/>
            <person name="Mori K."/>
        </authorList>
    </citation>
    <scope>NUCLEOTIDE SEQUENCE [LARGE SCALE GENOMIC DNA]</scope>
    <source>
        <strain evidence="3 4">CCM 8677</strain>
    </source>
</reference>
<dbReference type="InterPro" id="IPR036249">
    <property type="entry name" value="Thioredoxin-like_sf"/>
</dbReference>
<feature type="chain" id="PRO_5045179694" evidence="1">
    <location>
        <begin position="34"/>
        <end position="180"/>
    </location>
</feature>
<keyword evidence="3" id="KW-0560">Oxidoreductase</keyword>
<evidence type="ECO:0000313" key="4">
    <source>
        <dbReference type="Proteomes" id="UP001589844"/>
    </source>
</evidence>
<dbReference type="Proteomes" id="UP001589844">
    <property type="component" value="Unassembled WGS sequence"/>
</dbReference>
<keyword evidence="3" id="KW-0575">Peroxidase</keyword>